<keyword evidence="5 6" id="KW-0699">rRNA-binding</keyword>
<dbReference type="STRING" id="1798512.A3A39_04730"/>
<dbReference type="PRINTS" id="PR00062">
    <property type="entry name" value="RIBOSOMALL20"/>
</dbReference>
<evidence type="ECO:0000256" key="4">
    <source>
        <dbReference type="ARBA" id="ARBA00035172"/>
    </source>
</evidence>
<dbReference type="InterPro" id="IPR005813">
    <property type="entry name" value="Ribosomal_bL20"/>
</dbReference>
<protein>
    <recommendedName>
        <fullName evidence="4 5">Large ribosomal subunit protein bL20</fullName>
    </recommendedName>
</protein>
<dbReference type="HAMAP" id="MF_00382">
    <property type="entry name" value="Ribosomal_bL20"/>
    <property type="match status" value="1"/>
</dbReference>
<dbReference type="Gene3D" id="1.10.1900.20">
    <property type="entry name" value="Ribosomal protein L20"/>
    <property type="match status" value="1"/>
</dbReference>
<dbReference type="Proteomes" id="UP000177372">
    <property type="component" value="Unassembled WGS sequence"/>
</dbReference>
<comment type="function">
    <text evidence="5 6">Binds directly to 23S ribosomal RNA and is necessary for the in vitro assembly process of the 50S ribosomal subunit. It is not involved in the protein synthesizing functions of that subunit.</text>
</comment>
<dbReference type="CDD" id="cd07026">
    <property type="entry name" value="Ribosomal_L20"/>
    <property type="match status" value="1"/>
</dbReference>
<gene>
    <name evidence="5" type="primary">rplT</name>
    <name evidence="7" type="ORF">A3A39_04730</name>
</gene>
<keyword evidence="5 6" id="KW-0694">RNA-binding</keyword>
<sequence length="117" mass="13718">MARVKRGVQKTKRRRYILAQTKGYRFARSKKERTAREAIFHAGSYAFRDRRAKKREFRNLWTLRINAAARSVGLSYSKLIGSLKKKNVGLDRKSLSALAKDYPETFERVIKQLEPRT</sequence>
<dbReference type="GO" id="GO:0005840">
    <property type="term" value="C:ribosome"/>
    <property type="evidence" value="ECO:0007669"/>
    <property type="project" value="UniProtKB-KW"/>
</dbReference>
<evidence type="ECO:0000256" key="1">
    <source>
        <dbReference type="ARBA" id="ARBA00007698"/>
    </source>
</evidence>
<evidence type="ECO:0000256" key="3">
    <source>
        <dbReference type="ARBA" id="ARBA00023274"/>
    </source>
</evidence>
<keyword evidence="2 5" id="KW-0689">Ribosomal protein</keyword>
<name>A0A1F6F212_9BACT</name>
<dbReference type="InterPro" id="IPR035566">
    <property type="entry name" value="Ribosomal_protein_bL20_C"/>
</dbReference>
<accession>A0A1F6F212</accession>
<dbReference type="AlphaFoldDB" id="A0A1F6F212"/>
<evidence type="ECO:0000256" key="6">
    <source>
        <dbReference type="RuleBase" id="RU000560"/>
    </source>
</evidence>
<evidence type="ECO:0000313" key="7">
    <source>
        <dbReference type="EMBL" id="OGG79861.1"/>
    </source>
</evidence>
<comment type="caution">
    <text evidence="7">The sequence shown here is derived from an EMBL/GenBank/DDBJ whole genome shotgun (WGS) entry which is preliminary data.</text>
</comment>
<evidence type="ECO:0000313" key="8">
    <source>
        <dbReference type="Proteomes" id="UP000177372"/>
    </source>
</evidence>
<dbReference type="GO" id="GO:1990904">
    <property type="term" value="C:ribonucleoprotein complex"/>
    <property type="evidence" value="ECO:0007669"/>
    <property type="project" value="UniProtKB-KW"/>
</dbReference>
<evidence type="ECO:0000256" key="2">
    <source>
        <dbReference type="ARBA" id="ARBA00022980"/>
    </source>
</evidence>
<dbReference type="Gene3D" id="6.10.160.10">
    <property type="match status" value="1"/>
</dbReference>
<dbReference type="GO" id="GO:0000027">
    <property type="term" value="P:ribosomal large subunit assembly"/>
    <property type="evidence" value="ECO:0007669"/>
    <property type="project" value="UniProtKB-UniRule"/>
</dbReference>
<comment type="similarity">
    <text evidence="1 5 6">Belongs to the bacterial ribosomal protein bL20 family.</text>
</comment>
<keyword evidence="3 5" id="KW-0687">Ribonucleoprotein</keyword>
<dbReference type="GO" id="GO:0006412">
    <property type="term" value="P:translation"/>
    <property type="evidence" value="ECO:0007669"/>
    <property type="project" value="InterPro"/>
</dbReference>
<dbReference type="Pfam" id="PF00453">
    <property type="entry name" value="Ribosomal_L20"/>
    <property type="match status" value="1"/>
</dbReference>
<dbReference type="PANTHER" id="PTHR10986">
    <property type="entry name" value="39S RIBOSOMAL PROTEIN L20"/>
    <property type="match status" value="1"/>
</dbReference>
<dbReference type="GO" id="GO:0019843">
    <property type="term" value="F:rRNA binding"/>
    <property type="evidence" value="ECO:0007669"/>
    <property type="project" value="UniProtKB-UniRule"/>
</dbReference>
<evidence type="ECO:0000256" key="5">
    <source>
        <dbReference type="HAMAP-Rule" id="MF_00382"/>
    </source>
</evidence>
<dbReference type="SUPFAM" id="SSF74731">
    <property type="entry name" value="Ribosomal protein L20"/>
    <property type="match status" value="1"/>
</dbReference>
<dbReference type="GO" id="GO:0003735">
    <property type="term" value="F:structural constituent of ribosome"/>
    <property type="evidence" value="ECO:0007669"/>
    <property type="project" value="InterPro"/>
</dbReference>
<proteinExistence type="inferred from homology"/>
<organism evidence="7 8">
    <name type="scientific">Candidatus Kaiserbacteria bacterium RIFCSPLOWO2_01_FULL_54_13</name>
    <dbReference type="NCBI Taxonomy" id="1798512"/>
    <lineage>
        <taxon>Bacteria</taxon>
        <taxon>Candidatus Kaiseribacteriota</taxon>
    </lineage>
</organism>
<dbReference type="FunFam" id="1.10.1900.20:FF:000001">
    <property type="entry name" value="50S ribosomal protein L20"/>
    <property type="match status" value="1"/>
</dbReference>
<dbReference type="EMBL" id="MFLZ01000017">
    <property type="protein sequence ID" value="OGG79861.1"/>
    <property type="molecule type" value="Genomic_DNA"/>
</dbReference>
<reference evidence="7 8" key="1">
    <citation type="journal article" date="2016" name="Nat. Commun.">
        <title>Thousands of microbial genomes shed light on interconnected biogeochemical processes in an aquifer system.</title>
        <authorList>
            <person name="Anantharaman K."/>
            <person name="Brown C.T."/>
            <person name="Hug L.A."/>
            <person name="Sharon I."/>
            <person name="Castelle C.J."/>
            <person name="Probst A.J."/>
            <person name="Thomas B.C."/>
            <person name="Singh A."/>
            <person name="Wilkins M.J."/>
            <person name="Karaoz U."/>
            <person name="Brodie E.L."/>
            <person name="Williams K.H."/>
            <person name="Hubbard S.S."/>
            <person name="Banfield J.F."/>
        </authorList>
    </citation>
    <scope>NUCLEOTIDE SEQUENCE [LARGE SCALE GENOMIC DNA]</scope>
</reference>
<dbReference type="NCBIfam" id="TIGR01032">
    <property type="entry name" value="rplT_bact"/>
    <property type="match status" value="1"/>
</dbReference>